<dbReference type="InterPro" id="IPR013320">
    <property type="entry name" value="ConA-like_dom_sf"/>
</dbReference>
<feature type="chain" id="PRO_5007894770" evidence="2">
    <location>
        <begin position="21"/>
        <end position="784"/>
    </location>
</feature>
<dbReference type="Pfam" id="PF26113">
    <property type="entry name" value="GH16_XgeA"/>
    <property type="match status" value="1"/>
</dbReference>
<feature type="signal peptide" evidence="2">
    <location>
        <begin position="1"/>
        <end position="20"/>
    </location>
</feature>
<dbReference type="GO" id="GO:0009251">
    <property type="term" value="P:glucan catabolic process"/>
    <property type="evidence" value="ECO:0007669"/>
    <property type="project" value="TreeGrafter"/>
</dbReference>
<evidence type="ECO:0000259" key="3">
    <source>
        <dbReference type="PROSITE" id="PS51762"/>
    </source>
</evidence>
<feature type="region of interest" description="Disordered" evidence="1">
    <location>
        <begin position="738"/>
        <end position="762"/>
    </location>
</feature>
<feature type="compositionally biased region" description="Low complexity" evidence="1">
    <location>
        <begin position="329"/>
        <end position="554"/>
    </location>
</feature>
<dbReference type="AlphaFoldDB" id="A0A167YJ39"/>
<feature type="domain" description="GH16" evidence="3">
    <location>
        <begin position="16"/>
        <end position="308"/>
    </location>
</feature>
<dbReference type="SUPFAM" id="SSF49899">
    <property type="entry name" value="Concanavalin A-like lectins/glucanases"/>
    <property type="match status" value="1"/>
</dbReference>
<sequence>MGPFATSLAVLLAGASTASGTVFSLKETYDVSNFFNEFDFFESRWGGDDPNLGFVNYKSRKDAFASGLIKYEGDNVYIGVDHENKKWSPDDNGRPSIRLESKKDYTKGLFIARFNHLPKSACGTWPAFWTYSPASGWPNGGEVDIYENWSLATQNHPTFHTGHVEDVGRCVINSAGSTGSMLRPDCSNDPYNLGCNVVDTQGPWGSSDGGIYAMEWTDSYIRVFTWSHGNAPGNIDSKHPDTAAWGKPVIEVHDGLCNIKKQFGPQKLILNIDFCGTAVEATWGQECAAKTGVNVCQDYVRNNPEEFRDVYWKVKDIRYFEQGFIPDPTSSSTTTTSTSTTTSSTSTSSSTTTSTTTSTTSSTTTSSTTTSSVPTSTSTSSSTTTPTSSSSSSSSSTISSTSSSAPTSSSTSSTTTDNSSSSSSSSAGGSSSSTSAVTTSKPTSTSSDTTSSSVPPTSSSDSSSVTSSSAVTTSSSSTVPTSSSTESNSSSSTATTTDSSSSSSTQPTSTSSSSTSGSASTSSTLPGTTTGAPVTTGSSSSTSAPAVTTSSEEWTTSVVYTTTTYTVTSCAPTVTNCPGKGHVVTETIPLYTTICPVTPTATAAPSPSSSAPGQPETITTKVTKVYTITSCAPTVTNCPVGKITTEVVTSTVCPGCSKNTDKPSASSSTEAGCRGGNCATGVPVMIETSTGLTASSSVPKASSSIQSLPSTGVSTGVSSVVPSASSHVASASSQVASTGIASSSTRQPTGTQTQVPTTGLASPSKSVSRAVAVVAGMLAAALLL</sequence>
<evidence type="ECO:0000313" key="5">
    <source>
        <dbReference type="Proteomes" id="UP000076881"/>
    </source>
</evidence>
<name>A0A167YJ39_CORDF</name>
<keyword evidence="4" id="KW-0430">Lectin</keyword>
<organism evidence="4 5">
    <name type="scientific">Akanthomyces lecanii RCEF 1005</name>
    <dbReference type="NCBI Taxonomy" id="1081108"/>
    <lineage>
        <taxon>Eukaryota</taxon>
        <taxon>Fungi</taxon>
        <taxon>Dikarya</taxon>
        <taxon>Ascomycota</taxon>
        <taxon>Pezizomycotina</taxon>
        <taxon>Sordariomycetes</taxon>
        <taxon>Hypocreomycetidae</taxon>
        <taxon>Hypocreales</taxon>
        <taxon>Cordycipitaceae</taxon>
        <taxon>Akanthomyces</taxon>
        <taxon>Cordyceps confragosa</taxon>
    </lineage>
</organism>
<dbReference type="Gene3D" id="2.60.120.200">
    <property type="match status" value="1"/>
</dbReference>
<dbReference type="PROSITE" id="PS51762">
    <property type="entry name" value="GH16_2"/>
    <property type="match status" value="1"/>
</dbReference>
<dbReference type="EMBL" id="AZHF01000013">
    <property type="protein sequence ID" value="OAA66378.1"/>
    <property type="molecule type" value="Genomic_DNA"/>
</dbReference>
<reference evidence="4 5" key="1">
    <citation type="journal article" date="2016" name="Genome Biol. Evol.">
        <title>Divergent and convergent evolution of fungal pathogenicity.</title>
        <authorList>
            <person name="Shang Y."/>
            <person name="Xiao G."/>
            <person name="Zheng P."/>
            <person name="Cen K."/>
            <person name="Zhan S."/>
            <person name="Wang C."/>
        </authorList>
    </citation>
    <scope>NUCLEOTIDE SEQUENCE [LARGE SCALE GENOMIC DNA]</scope>
    <source>
        <strain evidence="4 5">RCEF 1005</strain>
    </source>
</reference>
<accession>A0A167YJ39</accession>
<dbReference type="PANTHER" id="PTHR10963">
    <property type="entry name" value="GLYCOSYL HYDROLASE-RELATED"/>
    <property type="match status" value="1"/>
</dbReference>
<dbReference type="Proteomes" id="UP000076881">
    <property type="component" value="Unassembled WGS sequence"/>
</dbReference>
<comment type="caution">
    <text evidence="4">The sequence shown here is derived from an EMBL/GenBank/DDBJ whole genome shotgun (WGS) entry which is preliminary data.</text>
</comment>
<gene>
    <name evidence="4" type="ORF">LEL_10477</name>
</gene>
<dbReference type="InterPro" id="IPR000757">
    <property type="entry name" value="Beta-glucanase-like"/>
</dbReference>
<keyword evidence="2" id="KW-0732">Signal</keyword>
<dbReference type="PANTHER" id="PTHR10963:SF24">
    <property type="entry name" value="GLYCOSIDASE C21B10.07-RELATED"/>
    <property type="match status" value="1"/>
</dbReference>
<dbReference type="InterPro" id="IPR050546">
    <property type="entry name" value="Glycosyl_Hydrlase_16"/>
</dbReference>
<dbReference type="GO" id="GO:0004553">
    <property type="term" value="F:hydrolase activity, hydrolyzing O-glycosyl compounds"/>
    <property type="evidence" value="ECO:0007669"/>
    <property type="project" value="InterPro"/>
</dbReference>
<evidence type="ECO:0000256" key="2">
    <source>
        <dbReference type="SAM" id="SignalP"/>
    </source>
</evidence>
<dbReference type="STRING" id="1081108.A0A167YJ39"/>
<evidence type="ECO:0000313" key="4">
    <source>
        <dbReference type="EMBL" id="OAA66378.1"/>
    </source>
</evidence>
<proteinExistence type="predicted"/>
<feature type="region of interest" description="Disordered" evidence="1">
    <location>
        <begin position="323"/>
        <end position="554"/>
    </location>
</feature>
<evidence type="ECO:0000256" key="1">
    <source>
        <dbReference type="SAM" id="MobiDB-lite"/>
    </source>
</evidence>
<dbReference type="GO" id="GO:0030246">
    <property type="term" value="F:carbohydrate binding"/>
    <property type="evidence" value="ECO:0007669"/>
    <property type="project" value="UniProtKB-KW"/>
</dbReference>
<dbReference type="OrthoDB" id="192832at2759"/>
<protein>
    <submittedName>
        <fullName evidence="4">Concanavalin A-like lectin/glucanase</fullName>
    </submittedName>
</protein>
<keyword evidence="5" id="KW-1185">Reference proteome</keyword>